<organism evidence="2 3">
    <name type="scientific">Chrysochromulina tobinii</name>
    <dbReference type="NCBI Taxonomy" id="1460289"/>
    <lineage>
        <taxon>Eukaryota</taxon>
        <taxon>Haptista</taxon>
        <taxon>Haptophyta</taxon>
        <taxon>Prymnesiophyceae</taxon>
        <taxon>Prymnesiales</taxon>
        <taxon>Chrysochromulinaceae</taxon>
        <taxon>Chrysochromulina</taxon>
    </lineage>
</organism>
<dbReference type="GO" id="GO:0006281">
    <property type="term" value="P:DNA repair"/>
    <property type="evidence" value="ECO:0007669"/>
    <property type="project" value="TreeGrafter"/>
</dbReference>
<dbReference type="CDD" id="cd00167">
    <property type="entry name" value="SANT"/>
    <property type="match status" value="1"/>
</dbReference>
<dbReference type="InterPro" id="IPR001005">
    <property type="entry name" value="SANT/Myb"/>
</dbReference>
<feature type="region of interest" description="Disordered" evidence="1">
    <location>
        <begin position="633"/>
        <end position="772"/>
    </location>
</feature>
<evidence type="ECO:0000313" key="2">
    <source>
        <dbReference type="EMBL" id="KOO21058.1"/>
    </source>
</evidence>
<dbReference type="GO" id="GO:0043111">
    <property type="term" value="P:replication fork arrest"/>
    <property type="evidence" value="ECO:0007669"/>
    <property type="project" value="TreeGrafter"/>
</dbReference>
<gene>
    <name evidence="2" type="ORF">Ctob_002658</name>
</gene>
<feature type="region of interest" description="Disordered" evidence="1">
    <location>
        <begin position="465"/>
        <end position="595"/>
    </location>
</feature>
<accession>A0A0M0J4B2</accession>
<dbReference type="Proteomes" id="UP000037460">
    <property type="component" value="Unassembled WGS sequence"/>
</dbReference>
<dbReference type="GO" id="GO:0031298">
    <property type="term" value="C:replication fork protection complex"/>
    <property type="evidence" value="ECO:0007669"/>
    <property type="project" value="TreeGrafter"/>
</dbReference>
<evidence type="ECO:0000313" key="3">
    <source>
        <dbReference type="Proteomes" id="UP000037460"/>
    </source>
</evidence>
<proteinExistence type="predicted"/>
<feature type="compositionally biased region" description="Basic residues" evidence="1">
    <location>
        <begin position="288"/>
        <end position="297"/>
    </location>
</feature>
<dbReference type="EMBL" id="JWZX01003392">
    <property type="protein sequence ID" value="KOO21058.1"/>
    <property type="molecule type" value="Genomic_DNA"/>
</dbReference>
<evidence type="ECO:0000256" key="1">
    <source>
        <dbReference type="SAM" id="MobiDB-lite"/>
    </source>
</evidence>
<dbReference type="GO" id="GO:0000076">
    <property type="term" value="P:DNA replication checkpoint signaling"/>
    <property type="evidence" value="ECO:0007669"/>
    <property type="project" value="TreeGrafter"/>
</dbReference>
<dbReference type="GO" id="GO:0003677">
    <property type="term" value="F:DNA binding"/>
    <property type="evidence" value="ECO:0007669"/>
    <property type="project" value="TreeGrafter"/>
</dbReference>
<dbReference type="AlphaFoldDB" id="A0A0M0J4B2"/>
<feature type="region of interest" description="Disordered" evidence="1">
    <location>
        <begin position="53"/>
        <end position="72"/>
    </location>
</feature>
<dbReference type="PANTHER" id="PTHR22940">
    <property type="entry name" value="TIMEOUT/TIMELESS-2"/>
    <property type="match status" value="1"/>
</dbReference>
<reference evidence="3" key="1">
    <citation type="journal article" date="2015" name="PLoS Genet.">
        <title>Genome Sequence and Transcriptome Analyses of Chrysochromulina tobin: Metabolic Tools for Enhanced Algal Fitness in the Prominent Order Prymnesiales (Haptophyceae).</title>
        <authorList>
            <person name="Hovde B.T."/>
            <person name="Deodato C.R."/>
            <person name="Hunsperger H.M."/>
            <person name="Ryken S.A."/>
            <person name="Yost W."/>
            <person name="Jha R.K."/>
            <person name="Patterson J."/>
            <person name="Monnat R.J. Jr."/>
            <person name="Barlow S.B."/>
            <person name="Starkenburg S.R."/>
            <person name="Cattolico R.A."/>
        </authorList>
    </citation>
    <scope>NUCLEOTIDE SEQUENCE</scope>
    <source>
        <strain evidence="3">CCMP291</strain>
    </source>
</reference>
<comment type="caution">
    <text evidence="2">The sequence shown here is derived from an EMBL/GenBank/DDBJ whole genome shotgun (WGS) entry which is preliminary data.</text>
</comment>
<feature type="compositionally biased region" description="Acidic residues" evidence="1">
    <location>
        <begin position="651"/>
        <end position="661"/>
    </location>
</feature>
<dbReference type="PANTHER" id="PTHR22940:SF4">
    <property type="entry name" value="PROTEIN TIMELESS HOMOLOG"/>
    <property type="match status" value="1"/>
</dbReference>
<sequence>MSRPGGALAQMLASQRAENAALQSARPSRHANFGGAYRVQTVFGTVHTVDSLNGHGEPNLQQAAKRRPSKAKMPMAAPMTFRADAQSERVVRDVVDTLLRGPFNALMSTVVKDLEGSVFGSNAFNAGKVIIQDHTFFAAVASWVLQAHLQQQQQMRDADPSRKLEVGPVGALADASVFSIALRNCRELLEKKAWLPLGVVVSLLRQLFGFLDAMVRHGDAQTQAAATTIRRNIFYEGQVLELLRGLIENYEPHRMPPSYMADCAVMTHAVLRQLRGYGNGALVLRKKKKKAKRKKKASAAMPGEEGDDVALGLPEPDEGDEEDEAEIMMQEAALDFEHELYKFAGQREVVSRYVSLLSHFETVPADAIRSALSLIEQLVKKCKLEAMLFQLSTLTTFLKILESPAARAPQHADLLATCRYVTRRFFTVAERNPAVFVEALVWKKAHECEDIVNAYQERKAKKVPAYLQPQPSGDGLEAFGGGGEEDPDYVYGREEVEGGATGMETEGMPAAPRYADSEPPSSPEPELPPSDDDDDDDKAPPKLSGRPAQAPPSRAAEILSKATKGASVGDHRGANEKKRRVSAPKKPAWTSEEDATLRERYEALGAMDGWHHIMAGFLAPRSALEVLRRATKLGLTGSAAGRSASVTAGGSEDEEDEDEMEERAPHACKGGAPKAAAARDVEPPSSPEPELPPSDDEAEYEDEVIGLEDDEARPPPPVASARGLKRPAAAAAIDSPENADPHSSAAWQSAKSPAPAPMHKRRNVVNDSDDDD</sequence>
<dbReference type="InterPro" id="IPR044998">
    <property type="entry name" value="Timeless"/>
</dbReference>
<name>A0A0M0J4B2_9EUKA</name>
<feature type="region of interest" description="Disordered" evidence="1">
    <location>
        <begin position="288"/>
        <end position="323"/>
    </location>
</feature>
<protein>
    <submittedName>
        <fullName evidence="2">Protein timeless-like protein</fullName>
    </submittedName>
</protein>
<feature type="compositionally biased region" description="Low complexity" evidence="1">
    <location>
        <begin position="667"/>
        <end position="676"/>
    </location>
</feature>
<feature type="compositionally biased region" description="Acidic residues" evidence="1">
    <location>
        <begin position="693"/>
        <end position="711"/>
    </location>
</feature>
<keyword evidence="3" id="KW-1185">Reference proteome</keyword>
<dbReference type="OrthoDB" id="310853at2759"/>